<dbReference type="EMBL" id="LAZR01052395">
    <property type="protein sequence ID" value="KKK83061.1"/>
    <property type="molecule type" value="Genomic_DNA"/>
</dbReference>
<evidence type="ECO:0000313" key="1">
    <source>
        <dbReference type="EMBL" id="KKK83061.1"/>
    </source>
</evidence>
<gene>
    <name evidence="1" type="ORF">LCGC14_2797160</name>
</gene>
<reference evidence="1" key="1">
    <citation type="journal article" date="2015" name="Nature">
        <title>Complex archaea that bridge the gap between prokaryotes and eukaryotes.</title>
        <authorList>
            <person name="Spang A."/>
            <person name="Saw J.H."/>
            <person name="Jorgensen S.L."/>
            <person name="Zaremba-Niedzwiedzka K."/>
            <person name="Martijn J."/>
            <person name="Lind A.E."/>
            <person name="van Eijk R."/>
            <person name="Schleper C."/>
            <person name="Guy L."/>
            <person name="Ettema T.J."/>
        </authorList>
    </citation>
    <scope>NUCLEOTIDE SEQUENCE</scope>
</reference>
<accession>A0A0F9BF77</accession>
<comment type="caution">
    <text evidence="1">The sequence shown here is derived from an EMBL/GenBank/DDBJ whole genome shotgun (WGS) entry which is preliminary data.</text>
</comment>
<name>A0A0F9BF77_9ZZZZ</name>
<organism evidence="1">
    <name type="scientific">marine sediment metagenome</name>
    <dbReference type="NCBI Taxonomy" id="412755"/>
    <lineage>
        <taxon>unclassified sequences</taxon>
        <taxon>metagenomes</taxon>
        <taxon>ecological metagenomes</taxon>
    </lineage>
</organism>
<proteinExistence type="predicted"/>
<dbReference type="AlphaFoldDB" id="A0A0F9BF77"/>
<sequence>MELIAKEKEEEKIMVSVEMLKTRIRFARGSIKGSNQRIKTILKRTKKNES</sequence>
<protein>
    <submittedName>
        <fullName evidence="1">Uncharacterized protein</fullName>
    </submittedName>
</protein>